<dbReference type="Proteomes" id="UP000664332">
    <property type="component" value="Unassembled WGS sequence"/>
</dbReference>
<organism evidence="1 2">
    <name type="scientific">Corynebacterium mendelii</name>
    <dbReference type="NCBI Taxonomy" id="2765362"/>
    <lineage>
        <taxon>Bacteria</taxon>
        <taxon>Bacillati</taxon>
        <taxon>Actinomycetota</taxon>
        <taxon>Actinomycetes</taxon>
        <taxon>Mycobacteriales</taxon>
        <taxon>Corynebacteriaceae</taxon>
        <taxon>Corynebacterium</taxon>
    </lineage>
</organism>
<name>A0A939IXW5_9CORY</name>
<proteinExistence type="predicted"/>
<dbReference type="AlphaFoldDB" id="A0A939IXW5"/>
<sequence>MIFDEKTDHHLYERVSEVGTTDLASFTRVSFYPLPMIYRSFGHIGSAPLGEDSVEVLPPCSWTERLRQAGLAEPSSDTTGGEKFLLDRAHRFLHVDDEVRAQRYLRIANPLGPFVQDMDAPHLTAARMLVGLLTIDCPCPQPSAGVNPIGPVGDTSLADALYAIRRYPAFYQELKQLLAASTRTHRHHFAALPRELGASMLRYHATYQPIELYCALSGAPLDEMVAISNKKQEPVYFDSERILLGMANLQMNRATDEQGRKLRYTRAITPRMMAWYPPVPGADPVIADYVARHRDLGIRLVAAVRPPNLSSNGFMLLGPISVKSVVTTDDERPEYTFTLDKSMPTDLVSDWLSCGC</sequence>
<evidence type="ECO:0000313" key="1">
    <source>
        <dbReference type="EMBL" id="MBN9644900.1"/>
    </source>
</evidence>
<gene>
    <name evidence="1" type="ORF">JZY06_09795</name>
</gene>
<reference evidence="1" key="1">
    <citation type="submission" date="2021-03" db="EMBL/GenBank/DDBJ databases">
        <authorList>
            <person name="Sun Q."/>
        </authorList>
    </citation>
    <scope>NUCLEOTIDE SEQUENCE</scope>
    <source>
        <strain evidence="1">CCM 8862</strain>
    </source>
</reference>
<protein>
    <submittedName>
        <fullName evidence="1">Uncharacterized protein</fullName>
    </submittedName>
</protein>
<evidence type="ECO:0000313" key="2">
    <source>
        <dbReference type="Proteomes" id="UP000664332"/>
    </source>
</evidence>
<accession>A0A939IXW5</accession>
<dbReference type="RefSeq" id="WP_207279356.1">
    <property type="nucleotide sequence ID" value="NZ_JAFLEQ010000016.1"/>
</dbReference>
<keyword evidence="2" id="KW-1185">Reference proteome</keyword>
<comment type="caution">
    <text evidence="1">The sequence shown here is derived from an EMBL/GenBank/DDBJ whole genome shotgun (WGS) entry which is preliminary data.</text>
</comment>
<dbReference type="EMBL" id="JAFLEQ010000016">
    <property type="protein sequence ID" value="MBN9644900.1"/>
    <property type="molecule type" value="Genomic_DNA"/>
</dbReference>